<sequence length="209" mass="24111">MLKRQRRTSPFLPSSIPLISDSPDDFIDRDSKRRRTTPPVLDGPSRGWTAHLPQLEDDEEYYDDEYPPSYNQPLDPSLEQTSLKSEYKSANAILRELHVLHQHRLLFPPSDTMPSGTYNAHPPTPTSPHFFLSEEPPLIKCHVQSPPQDHQRTTAFTHTSMVKDAQQELPLLEEVSRVTERYESINKFLGSLFISRRRVLDTSDEIHGR</sequence>
<organism evidence="2 3">
    <name type="scientific">Gymnopilus junonius</name>
    <name type="common">Spectacular rustgill mushroom</name>
    <name type="synonym">Gymnopilus spectabilis subsp. junonius</name>
    <dbReference type="NCBI Taxonomy" id="109634"/>
    <lineage>
        <taxon>Eukaryota</taxon>
        <taxon>Fungi</taxon>
        <taxon>Dikarya</taxon>
        <taxon>Basidiomycota</taxon>
        <taxon>Agaricomycotina</taxon>
        <taxon>Agaricomycetes</taxon>
        <taxon>Agaricomycetidae</taxon>
        <taxon>Agaricales</taxon>
        <taxon>Agaricineae</taxon>
        <taxon>Hymenogastraceae</taxon>
        <taxon>Gymnopilus</taxon>
    </lineage>
</organism>
<reference evidence="2" key="1">
    <citation type="submission" date="2020-11" db="EMBL/GenBank/DDBJ databases">
        <authorList>
            <consortium name="DOE Joint Genome Institute"/>
            <person name="Ahrendt S."/>
            <person name="Riley R."/>
            <person name="Andreopoulos W."/>
            <person name="LaButti K."/>
            <person name="Pangilinan J."/>
            <person name="Ruiz-duenas F.J."/>
            <person name="Barrasa J.M."/>
            <person name="Sanchez-Garcia M."/>
            <person name="Camarero S."/>
            <person name="Miyauchi S."/>
            <person name="Serrano A."/>
            <person name="Linde D."/>
            <person name="Babiker R."/>
            <person name="Drula E."/>
            <person name="Ayuso-Fernandez I."/>
            <person name="Pacheco R."/>
            <person name="Padilla G."/>
            <person name="Ferreira P."/>
            <person name="Barriuso J."/>
            <person name="Kellner H."/>
            <person name="Castanera R."/>
            <person name="Alfaro M."/>
            <person name="Ramirez L."/>
            <person name="Pisabarro A.G."/>
            <person name="Kuo A."/>
            <person name="Tritt A."/>
            <person name="Lipzen A."/>
            <person name="He G."/>
            <person name="Yan M."/>
            <person name="Ng V."/>
            <person name="Cullen D."/>
            <person name="Martin F."/>
            <person name="Rosso M.-N."/>
            <person name="Henrissat B."/>
            <person name="Hibbett D."/>
            <person name="Martinez A.T."/>
            <person name="Grigoriev I.V."/>
        </authorList>
    </citation>
    <scope>NUCLEOTIDE SEQUENCE</scope>
    <source>
        <strain evidence="2">AH 44721</strain>
    </source>
</reference>
<dbReference type="Proteomes" id="UP000724874">
    <property type="component" value="Unassembled WGS sequence"/>
</dbReference>
<accession>A0A9P5TKZ7</accession>
<dbReference type="OrthoDB" id="3262473at2759"/>
<dbReference type="EMBL" id="JADNYJ010000062">
    <property type="protein sequence ID" value="KAF8895047.1"/>
    <property type="molecule type" value="Genomic_DNA"/>
</dbReference>
<dbReference type="AlphaFoldDB" id="A0A9P5TKZ7"/>
<protein>
    <submittedName>
        <fullName evidence="2">Uncharacterized protein</fullName>
    </submittedName>
</protein>
<evidence type="ECO:0000313" key="2">
    <source>
        <dbReference type="EMBL" id="KAF8895047.1"/>
    </source>
</evidence>
<name>A0A9P5TKZ7_GYMJU</name>
<evidence type="ECO:0000313" key="3">
    <source>
        <dbReference type="Proteomes" id="UP000724874"/>
    </source>
</evidence>
<feature type="region of interest" description="Disordered" evidence="1">
    <location>
        <begin position="1"/>
        <end position="51"/>
    </location>
</feature>
<feature type="compositionally biased region" description="Low complexity" evidence="1">
    <location>
        <begin position="9"/>
        <end position="21"/>
    </location>
</feature>
<keyword evidence="3" id="KW-1185">Reference proteome</keyword>
<gene>
    <name evidence="2" type="ORF">CPB84DRAFT_1963271</name>
</gene>
<evidence type="ECO:0000256" key="1">
    <source>
        <dbReference type="SAM" id="MobiDB-lite"/>
    </source>
</evidence>
<proteinExistence type="predicted"/>
<comment type="caution">
    <text evidence="2">The sequence shown here is derived from an EMBL/GenBank/DDBJ whole genome shotgun (WGS) entry which is preliminary data.</text>
</comment>